<evidence type="ECO:0000313" key="2">
    <source>
        <dbReference type="Proteomes" id="UP000176511"/>
    </source>
</evidence>
<dbReference type="Proteomes" id="UP000176511">
    <property type="component" value="Unassembled WGS sequence"/>
</dbReference>
<sequence length="276" mass="29268">PTAAERNIDLRTDESNELSADLYWNIAIPASGVKGACVGSNTIAIVAQAGGGSGLPAIAPAVVLHYKPDALIAGTLTNWNDESVNAAHVQPVAGFTAPTVVANVLNGLPVVRLSSSMMSNNNDNGPLLAFKQVFVVAKYSKGSNFTDYDGLFTGNSSSLHDTVFIGASGGTTYYRDSTTDLWTAPRYTDGVLQDLAPMNRFGISSVSISGGWTGFHPRFGMDRTTVRHWGGDIAELIAYDAVLTDTERQKIEGYLAHKYGLQSTLPAGHPYKTVAP</sequence>
<feature type="non-terminal residue" evidence="1">
    <location>
        <position position="1"/>
    </location>
</feature>
<dbReference type="STRING" id="1798491.A3C87_02575"/>
<dbReference type="EMBL" id="MFLE01000008">
    <property type="protein sequence ID" value="OGG62271.1"/>
    <property type="molecule type" value="Genomic_DNA"/>
</dbReference>
<protein>
    <submittedName>
        <fullName evidence="1">Uncharacterized protein</fullName>
    </submittedName>
</protein>
<dbReference type="AlphaFoldDB" id="A0A1F6DLF2"/>
<comment type="caution">
    <text evidence="1">The sequence shown here is derived from an EMBL/GenBank/DDBJ whole genome shotgun (WGS) entry which is preliminary data.</text>
</comment>
<reference evidence="1 2" key="1">
    <citation type="journal article" date="2016" name="Nat. Commun.">
        <title>Thousands of microbial genomes shed light on interconnected biogeochemical processes in an aquifer system.</title>
        <authorList>
            <person name="Anantharaman K."/>
            <person name="Brown C.T."/>
            <person name="Hug L.A."/>
            <person name="Sharon I."/>
            <person name="Castelle C.J."/>
            <person name="Probst A.J."/>
            <person name="Thomas B.C."/>
            <person name="Singh A."/>
            <person name="Wilkins M.J."/>
            <person name="Karaoz U."/>
            <person name="Brodie E.L."/>
            <person name="Williams K.H."/>
            <person name="Hubbard S.S."/>
            <person name="Banfield J.F."/>
        </authorList>
    </citation>
    <scope>NUCLEOTIDE SEQUENCE [LARGE SCALE GENOMIC DNA]</scope>
</reference>
<organism evidence="1 2">
    <name type="scientific">Candidatus Kaiserbacteria bacterium RIFCSPHIGHO2_02_FULL_49_34</name>
    <dbReference type="NCBI Taxonomy" id="1798491"/>
    <lineage>
        <taxon>Bacteria</taxon>
        <taxon>Candidatus Kaiseribacteriota</taxon>
    </lineage>
</organism>
<gene>
    <name evidence="1" type="ORF">A3C87_02575</name>
</gene>
<accession>A0A1F6DLF2</accession>
<proteinExistence type="predicted"/>
<name>A0A1F6DLF2_9BACT</name>
<evidence type="ECO:0000313" key="1">
    <source>
        <dbReference type="EMBL" id="OGG62271.1"/>
    </source>
</evidence>